<reference evidence="3" key="1">
    <citation type="submission" date="2025-08" db="UniProtKB">
        <authorList>
            <consortium name="RefSeq"/>
        </authorList>
    </citation>
    <scope>IDENTIFICATION</scope>
</reference>
<evidence type="ECO:0000313" key="2">
    <source>
        <dbReference type="Proteomes" id="UP000694920"/>
    </source>
</evidence>
<dbReference type="GeneID" id="112495278"/>
<name>A0AAJ7W715_CEPCN</name>
<accession>A0AAJ7W715</accession>
<sequence>MCLRKDQSDLRILSVFDILENIGQRYNNLLRQNLCKSLSTMLRSCSRFLEDLARHFSETDLAVGSSSTRQSNLGNIIKGSSNFGNDKGSRSSLGGSKDNHAFEWLSKWTTDGIRDLSKKVERVITSLEDRLRR</sequence>
<proteinExistence type="predicted"/>
<dbReference type="RefSeq" id="XP_024946943.1">
    <property type="nucleotide sequence ID" value="XM_025091175.1"/>
</dbReference>
<dbReference type="KEGG" id="ccin:112495278"/>
<evidence type="ECO:0000313" key="3">
    <source>
        <dbReference type="RefSeq" id="XP_024946943.1"/>
    </source>
</evidence>
<keyword evidence="2" id="KW-1185">Reference proteome</keyword>
<feature type="region of interest" description="Disordered" evidence="1">
    <location>
        <begin position="65"/>
        <end position="98"/>
    </location>
</feature>
<evidence type="ECO:0000256" key="1">
    <source>
        <dbReference type="SAM" id="MobiDB-lite"/>
    </source>
</evidence>
<dbReference type="AlphaFoldDB" id="A0AAJ7W715"/>
<gene>
    <name evidence="3" type="primary">LOC112495278</name>
</gene>
<feature type="compositionally biased region" description="Polar residues" evidence="1">
    <location>
        <begin position="65"/>
        <end position="94"/>
    </location>
</feature>
<organism evidence="2 3">
    <name type="scientific">Cephus cinctus</name>
    <name type="common">Wheat stem sawfly</name>
    <dbReference type="NCBI Taxonomy" id="211228"/>
    <lineage>
        <taxon>Eukaryota</taxon>
        <taxon>Metazoa</taxon>
        <taxon>Ecdysozoa</taxon>
        <taxon>Arthropoda</taxon>
        <taxon>Hexapoda</taxon>
        <taxon>Insecta</taxon>
        <taxon>Pterygota</taxon>
        <taxon>Neoptera</taxon>
        <taxon>Endopterygota</taxon>
        <taxon>Hymenoptera</taxon>
        <taxon>Cephoidea</taxon>
        <taxon>Cephidae</taxon>
        <taxon>Cephus</taxon>
    </lineage>
</organism>
<protein>
    <submittedName>
        <fullName evidence="3">Uncharacterized protein LOC112495278</fullName>
    </submittedName>
</protein>
<dbReference type="Proteomes" id="UP000694920">
    <property type="component" value="Unplaced"/>
</dbReference>